<dbReference type="Proteomes" id="UP001189429">
    <property type="component" value="Unassembled WGS sequence"/>
</dbReference>
<dbReference type="InterPro" id="IPR036691">
    <property type="entry name" value="Endo/exonu/phosph_ase_sf"/>
</dbReference>
<feature type="compositionally biased region" description="Basic and acidic residues" evidence="2">
    <location>
        <begin position="684"/>
        <end position="697"/>
    </location>
</feature>
<evidence type="ECO:0000256" key="2">
    <source>
        <dbReference type="SAM" id="MobiDB-lite"/>
    </source>
</evidence>
<accession>A0ABN9RT38</accession>
<protein>
    <recommendedName>
        <fullName evidence="5">Endonuclease/exonuclease/phosphatase domain-containing protein</fullName>
    </recommendedName>
</protein>
<evidence type="ECO:0000313" key="4">
    <source>
        <dbReference type="Proteomes" id="UP001189429"/>
    </source>
</evidence>
<feature type="region of interest" description="Disordered" evidence="2">
    <location>
        <begin position="197"/>
        <end position="245"/>
    </location>
</feature>
<reference evidence="3" key="1">
    <citation type="submission" date="2023-10" db="EMBL/GenBank/DDBJ databases">
        <authorList>
            <person name="Chen Y."/>
            <person name="Shah S."/>
            <person name="Dougan E. K."/>
            <person name="Thang M."/>
            <person name="Chan C."/>
        </authorList>
    </citation>
    <scope>NUCLEOTIDE SEQUENCE [LARGE SCALE GENOMIC DNA]</scope>
</reference>
<proteinExistence type="predicted"/>
<comment type="caution">
    <text evidence="3">The sequence shown here is derived from an EMBL/GenBank/DDBJ whole genome shotgun (WGS) entry which is preliminary data.</text>
</comment>
<feature type="non-terminal residue" evidence="3">
    <location>
        <position position="1"/>
    </location>
</feature>
<evidence type="ECO:0000256" key="1">
    <source>
        <dbReference type="SAM" id="Coils"/>
    </source>
</evidence>
<keyword evidence="4" id="KW-1185">Reference proteome</keyword>
<feature type="region of interest" description="Disordered" evidence="2">
    <location>
        <begin position="317"/>
        <end position="339"/>
    </location>
</feature>
<gene>
    <name evidence="3" type="ORF">PCOR1329_LOCUS23489</name>
</gene>
<feature type="coiled-coil region" evidence="1">
    <location>
        <begin position="262"/>
        <end position="306"/>
    </location>
</feature>
<feature type="compositionally biased region" description="Polar residues" evidence="2">
    <location>
        <begin position="222"/>
        <end position="232"/>
    </location>
</feature>
<evidence type="ECO:0000313" key="3">
    <source>
        <dbReference type="EMBL" id="CAK0822457.1"/>
    </source>
</evidence>
<keyword evidence="1" id="KW-0175">Coiled coil</keyword>
<dbReference type="SUPFAM" id="SSF56219">
    <property type="entry name" value="DNase I-like"/>
    <property type="match status" value="1"/>
</dbReference>
<feature type="compositionally biased region" description="Basic residues" evidence="2">
    <location>
        <begin position="673"/>
        <end position="683"/>
    </location>
</feature>
<dbReference type="EMBL" id="CAUYUJ010007960">
    <property type="protein sequence ID" value="CAK0822457.1"/>
    <property type="molecule type" value="Genomic_DNA"/>
</dbReference>
<sequence>FSFSCLLARPRRRSRRRQRRRRRPQAAAPACPSSGGSPAAAPAADAARAPRMPARGPLWALADWARTSLGGGSEAPVAAAPAAAADAPGLGGAPGGALFVHERLRELSKRPPPLWCEPRMDGPPLVQQLMPKYRATREAKDAAAIQALELVCPELAKIAEPMPAPAILLEQAARQLRQLHGQQKQLKEQIVANAKTGKELLRRPNENIKARNEAQEEADRYSAQTGTPAASSGNGGPADDTEFPSLTENDLQLFTPEQQQYYKDAAAAAQQAQATLQSATDAGKQAREAAATLRNLREQVATTKRRKADTACGVAPGGGGAAAADASAPPPVDAGGQDFSNPEAVDAYIKTTTLRRTAVAGAVAAKAPTAAPVVPATAAAPAAAAGAAIPGKGDGKGVKVHRSASARTPVGKRGFASIFFGNVTSYSLKVKRFIETSDHDMIGLAEHHLGKGKCDQEEKRLRSFGWRSGGAWTPATPSARSDSGTHGGTCWLRRATYATSVHLQGANHQSVFQDAHQDVSVVLWRFQGATFAFIVCYLDCSIGLVGTNARKMTTLARNVKSLGVPWCLVGDFNATPEELARSGWLLTLKARILTPEGVNITCASGKGRMLDCVVVPDSFRPFPKRAKPVQKLPWGPHIGLNILVTARPAAVMPRVPVLPVPLEVPAGEVHVPKGIKRRQRDRQRHAELQQAKEERGQLQEGDLLNDDEEHFLEDTYTQWRPQQCNDHVCSPWVVYAAEAPERVGTRIPAGEDAQASIAYQMDPYMAQALAVPYGYWAEAAEAQLAELCGTVPRDRARRGQPVKYQWRKAQEQTADSQFGHACAQDIGGKWASLHARVQEQLIALGRHRHTEYQRKVQDIVSDIISDIRYLLTAKGPVPDDQLQATKGKWRIHLDDDRVLGHGERIRYSRKGLCTEGTGESG</sequence>
<feature type="compositionally biased region" description="Basic residues" evidence="2">
    <location>
        <begin position="9"/>
        <end position="24"/>
    </location>
</feature>
<feature type="region of interest" description="Disordered" evidence="2">
    <location>
        <begin position="673"/>
        <end position="704"/>
    </location>
</feature>
<feature type="compositionally biased region" description="Low complexity" evidence="2">
    <location>
        <begin position="25"/>
        <end position="50"/>
    </location>
</feature>
<name>A0ABN9RT38_9DINO</name>
<evidence type="ECO:0008006" key="5">
    <source>
        <dbReference type="Google" id="ProtNLM"/>
    </source>
</evidence>
<feature type="compositionally biased region" description="Basic and acidic residues" evidence="2">
    <location>
        <begin position="197"/>
        <end position="220"/>
    </location>
</feature>
<organism evidence="3 4">
    <name type="scientific">Prorocentrum cordatum</name>
    <dbReference type="NCBI Taxonomy" id="2364126"/>
    <lineage>
        <taxon>Eukaryota</taxon>
        <taxon>Sar</taxon>
        <taxon>Alveolata</taxon>
        <taxon>Dinophyceae</taxon>
        <taxon>Prorocentrales</taxon>
        <taxon>Prorocentraceae</taxon>
        <taxon>Prorocentrum</taxon>
    </lineage>
</organism>
<feature type="region of interest" description="Disordered" evidence="2">
    <location>
        <begin position="1"/>
        <end position="50"/>
    </location>
</feature>
<dbReference type="Gene3D" id="3.60.10.10">
    <property type="entry name" value="Endonuclease/exonuclease/phosphatase"/>
    <property type="match status" value="1"/>
</dbReference>